<proteinExistence type="inferred from homology"/>
<reference evidence="12" key="1">
    <citation type="submission" date="2020-07" db="EMBL/GenBank/DDBJ databases">
        <authorList>
            <person name="Nazaruddin N."/>
        </authorList>
    </citation>
    <scope>NUCLEOTIDE SEQUENCE</scope>
</reference>
<comment type="function">
    <text evidence="10">Protein associated with the U5 snRNP, during its maturation and its post-splicing recycling and which is required for spliceosomal tri-snRNP complex assembly in the nucleus. Has a molecular sequestering activity and transiently hinders SNRNP200 binding sites for constitutive splicing factors that intervene later during the assembly of the spliceosome and splicing. Together with its molecular sequestering activity, may also function as a molecular adapter and placeholder, coordinating the assembly of the U5 snRNP and its association with the U4/U6 di-snRNP.</text>
</comment>
<evidence type="ECO:0000313" key="12">
    <source>
        <dbReference type="EMBL" id="CAD1479410.1"/>
    </source>
</evidence>
<evidence type="ECO:0000256" key="6">
    <source>
        <dbReference type="ARBA" id="ARBA00022728"/>
    </source>
</evidence>
<feature type="compositionally biased region" description="Basic and acidic residues" evidence="11">
    <location>
        <begin position="172"/>
        <end position="185"/>
    </location>
</feature>
<dbReference type="GO" id="GO:0008380">
    <property type="term" value="P:RNA splicing"/>
    <property type="evidence" value="ECO:0007669"/>
    <property type="project" value="UniProtKB-KW"/>
</dbReference>
<evidence type="ECO:0000256" key="10">
    <source>
        <dbReference type="ARBA" id="ARBA00045970"/>
    </source>
</evidence>
<keyword evidence="5" id="KW-0507">mRNA processing</keyword>
<feature type="compositionally biased region" description="Basic and acidic residues" evidence="11">
    <location>
        <begin position="136"/>
        <end position="149"/>
    </location>
</feature>
<dbReference type="GO" id="GO:0005681">
    <property type="term" value="C:spliceosomal complex"/>
    <property type="evidence" value="ECO:0007669"/>
    <property type="project" value="UniProtKB-KW"/>
</dbReference>
<accession>A0A6V7HIJ3</accession>
<comment type="caution">
    <text evidence="12">The sequence shown here is derived from an EMBL/GenBank/DDBJ whole genome shotgun (WGS) entry which is preliminary data.</text>
</comment>
<dbReference type="Pfam" id="PF15264">
    <property type="entry name" value="TSSC4"/>
    <property type="match status" value="1"/>
</dbReference>
<dbReference type="PANTHER" id="PTHR13445:SF3">
    <property type="entry name" value="U5 SMALL NUCLEAR RIBONUCLEOPROTEIN TSSC4"/>
    <property type="match status" value="1"/>
</dbReference>
<evidence type="ECO:0000256" key="8">
    <source>
        <dbReference type="ARBA" id="ARBA00023242"/>
    </source>
</evidence>
<evidence type="ECO:0000256" key="11">
    <source>
        <dbReference type="SAM" id="MobiDB-lite"/>
    </source>
</evidence>
<keyword evidence="7" id="KW-0508">mRNA splicing</keyword>
<sequence>MHTTADFVLHGGNAAFANRQKLLFDKLSDAEQECNKNKMVVESTESTMDIDSESNYSQIVKAGRKSQTRRFRGKESIFKRPEGPAPRALSRNIPDFHKNPHKWKKYSLDDVSNDDMTEESNTRAALSFLKELKARKSMEKKQESEKMDVDESGSGKRSQAKIMFKPKKQKISAKDVEFKKPENNVDKTGNMPVVIETDDKPVFKSSKIIMPEYVVGQKKKKKIKRDIHPVKVDRAKQLKLDHLEEPDEEEN</sequence>
<dbReference type="AlphaFoldDB" id="A0A6V7HIJ3"/>
<organism evidence="12 13">
    <name type="scientific">Heterotrigona itama</name>
    <dbReference type="NCBI Taxonomy" id="395501"/>
    <lineage>
        <taxon>Eukaryota</taxon>
        <taxon>Metazoa</taxon>
        <taxon>Ecdysozoa</taxon>
        <taxon>Arthropoda</taxon>
        <taxon>Hexapoda</taxon>
        <taxon>Insecta</taxon>
        <taxon>Pterygota</taxon>
        <taxon>Neoptera</taxon>
        <taxon>Endopterygota</taxon>
        <taxon>Hymenoptera</taxon>
        <taxon>Apocrita</taxon>
        <taxon>Aculeata</taxon>
        <taxon>Apoidea</taxon>
        <taxon>Anthophila</taxon>
        <taxon>Apidae</taxon>
        <taxon>Heterotrigona</taxon>
    </lineage>
</organism>
<protein>
    <recommendedName>
        <fullName evidence="9">U5 small nuclear ribonucleoprotein TSSC4</fullName>
    </recommendedName>
</protein>
<evidence type="ECO:0000256" key="3">
    <source>
        <dbReference type="ARBA" id="ARBA00010362"/>
    </source>
</evidence>
<evidence type="ECO:0000256" key="4">
    <source>
        <dbReference type="ARBA" id="ARBA00022490"/>
    </source>
</evidence>
<dbReference type="OrthoDB" id="1906282at2759"/>
<keyword evidence="6" id="KW-0747">Spliceosome</keyword>
<dbReference type="EMBL" id="CAJDYZ010011404">
    <property type="protein sequence ID" value="CAD1479410.1"/>
    <property type="molecule type" value="Genomic_DNA"/>
</dbReference>
<comment type="similarity">
    <text evidence="3">Belongs to the TSSC4 family.</text>
</comment>
<dbReference type="GO" id="GO:0005737">
    <property type="term" value="C:cytoplasm"/>
    <property type="evidence" value="ECO:0007669"/>
    <property type="project" value="UniProtKB-SubCell"/>
</dbReference>
<dbReference type="PANTHER" id="PTHR13445">
    <property type="entry name" value="TUMOR SUPPRESSING SUBTRANSFERABLE CANDIDATE 4 TSSC4"/>
    <property type="match status" value="1"/>
</dbReference>
<dbReference type="InterPro" id="IPR029338">
    <property type="entry name" value="TSSC4"/>
</dbReference>
<evidence type="ECO:0000256" key="2">
    <source>
        <dbReference type="ARBA" id="ARBA00004496"/>
    </source>
</evidence>
<name>A0A6V7HIJ3_9HYME</name>
<keyword evidence="8" id="KW-0539">Nucleus</keyword>
<gene>
    <name evidence="12" type="ORF">MHI_LOCUS856652</name>
</gene>
<evidence type="ECO:0000256" key="7">
    <source>
        <dbReference type="ARBA" id="ARBA00023187"/>
    </source>
</evidence>
<dbReference type="GO" id="GO:0006397">
    <property type="term" value="P:mRNA processing"/>
    <property type="evidence" value="ECO:0007669"/>
    <property type="project" value="UniProtKB-KW"/>
</dbReference>
<evidence type="ECO:0000256" key="9">
    <source>
        <dbReference type="ARBA" id="ARBA00035304"/>
    </source>
</evidence>
<feature type="region of interest" description="Disordered" evidence="11">
    <location>
        <begin position="136"/>
        <end position="192"/>
    </location>
</feature>
<dbReference type="Proteomes" id="UP000752696">
    <property type="component" value="Unassembled WGS sequence"/>
</dbReference>
<keyword evidence="13" id="KW-1185">Reference proteome</keyword>
<comment type="subcellular location">
    <subcellularLocation>
        <location evidence="2">Cytoplasm</location>
    </subcellularLocation>
    <subcellularLocation>
        <location evidence="1">Nucleus</location>
    </subcellularLocation>
</comment>
<evidence type="ECO:0000313" key="13">
    <source>
        <dbReference type="Proteomes" id="UP000752696"/>
    </source>
</evidence>
<evidence type="ECO:0000256" key="1">
    <source>
        <dbReference type="ARBA" id="ARBA00004123"/>
    </source>
</evidence>
<keyword evidence="4" id="KW-0963">Cytoplasm</keyword>
<evidence type="ECO:0000256" key="5">
    <source>
        <dbReference type="ARBA" id="ARBA00022664"/>
    </source>
</evidence>